<dbReference type="GO" id="GO:0004180">
    <property type="term" value="F:carboxypeptidase activity"/>
    <property type="evidence" value="ECO:0007669"/>
    <property type="project" value="UniProtKB-KW"/>
</dbReference>
<dbReference type="InterPro" id="IPR043741">
    <property type="entry name" value="DUF5686"/>
</dbReference>
<sequence length="805" mass="92682">MKYSLFILFLFLAVIGQSQSVHRGRIIDSKTNEPLAFVNISVPELGVGTTSDVNGSFAIRLPKEAEKVRLTYVGYETKMVLIKNLKGDIELKRKASQLKEVEIFPGKNPADSLMELVIDNKDKHDPFKKDQFAFDIYNKILVTISDSAIDSMAVSTDTSSQEFAKHMSEHDLFMAETYSKKWYEKPGKVKEKILANRVAGLENPSFYWLATNMQPLSFYEPIIELNGSKYVSPLVKRSWNQYLFIIKDTLYRNQDTVFVVSYQPKSGKDFKSLEGILSINTNEYALENVIARSTNHLTNNLRIQQKYTRVKEEWFPEQLNFELKLNSIQVEEGAPIHMIGRSYINKVVFDTNFRGRDFNGLTVELDDQATKKSQAYWDSIRTDSLTQKEQNTYTFTDSAGESVNLDEKLFILESLVTQRIPIKFIDIKLDQIMSYNLYEGIRLGAGISTNDRMSKYIELGGYFAYGFRDKAWKYGGNLTLSEGRLNRYTLDLKYNRDLHMPGYSNIPDRSGGLLTNDLTRFYVRWQNLSTRYKAEFKFPLFRDATVGVFGTYRQNEITNNYRIYSENESDVWLPFQSYSIGETGVNLRYAYNEEKVEMFNTVVKAKSPYPVLHLQYAKGIGQIQQSETYYDRYEARVEFSKKTPRLKQFRMMIRGSYLDGELPVTELYSPVSVYDPELAITSDYGFQTLLQGSYFGSELYEAHASFEFVKFNTSLEWFKPSITALQSAGWGSDQRENFTEGGYFYKTPEHGLFESGLVINGLYCSTSETLIPAKYGIGTFYRYGASNSGSWYDNFAVKLSFLTTF</sequence>
<keyword evidence="1" id="KW-0121">Carboxypeptidase</keyword>
<dbReference type="Pfam" id="PF13715">
    <property type="entry name" value="CarbopepD_reg_2"/>
    <property type="match status" value="1"/>
</dbReference>
<dbReference type="Gene3D" id="2.60.40.1120">
    <property type="entry name" value="Carboxypeptidase-like, regulatory domain"/>
    <property type="match status" value="1"/>
</dbReference>
<comment type="caution">
    <text evidence="1">The sequence shown here is derived from an EMBL/GenBank/DDBJ whole genome shotgun (WGS) entry which is preliminary data.</text>
</comment>
<dbReference type="Proteomes" id="UP000435357">
    <property type="component" value="Unassembled WGS sequence"/>
</dbReference>
<name>A0A6N6M5G6_9FLAO</name>
<dbReference type="OrthoDB" id="604691at2"/>
<keyword evidence="1" id="KW-0378">Hydrolase</keyword>
<evidence type="ECO:0000313" key="1">
    <source>
        <dbReference type="EMBL" id="KAB1063433.1"/>
    </source>
</evidence>
<keyword evidence="1" id="KW-0645">Protease</keyword>
<proteinExistence type="predicted"/>
<dbReference type="RefSeq" id="WP_151168880.1">
    <property type="nucleotide sequence ID" value="NZ_WACR01000008.1"/>
</dbReference>
<protein>
    <submittedName>
        <fullName evidence="1">Carboxypeptidase-like regulatory domain-containing protein</fullName>
    </submittedName>
</protein>
<accession>A0A6N6M5G6</accession>
<reference evidence="1 2" key="1">
    <citation type="submission" date="2019-09" db="EMBL/GenBank/DDBJ databases">
        <title>Genomes of Cryomorphaceae.</title>
        <authorList>
            <person name="Bowman J.P."/>
        </authorList>
    </citation>
    <scope>NUCLEOTIDE SEQUENCE [LARGE SCALE GENOMIC DNA]</scope>
    <source>
        <strain evidence="1 2">KCTC 52047</strain>
    </source>
</reference>
<gene>
    <name evidence="1" type="ORF">F3059_10210</name>
</gene>
<keyword evidence="2" id="KW-1185">Reference proteome</keyword>
<dbReference type="InterPro" id="IPR008969">
    <property type="entry name" value="CarboxyPept-like_regulatory"/>
</dbReference>
<dbReference type="Pfam" id="PF18939">
    <property type="entry name" value="DUF5686"/>
    <property type="match status" value="1"/>
</dbReference>
<dbReference type="AlphaFoldDB" id="A0A6N6M5G6"/>
<dbReference type="SUPFAM" id="SSF49464">
    <property type="entry name" value="Carboxypeptidase regulatory domain-like"/>
    <property type="match status" value="1"/>
</dbReference>
<organism evidence="1 2">
    <name type="scientific">Salibacter halophilus</name>
    <dbReference type="NCBI Taxonomy" id="1803916"/>
    <lineage>
        <taxon>Bacteria</taxon>
        <taxon>Pseudomonadati</taxon>
        <taxon>Bacteroidota</taxon>
        <taxon>Flavobacteriia</taxon>
        <taxon>Flavobacteriales</taxon>
        <taxon>Salibacteraceae</taxon>
        <taxon>Salibacter</taxon>
    </lineage>
</organism>
<dbReference type="EMBL" id="WACR01000008">
    <property type="protein sequence ID" value="KAB1063433.1"/>
    <property type="molecule type" value="Genomic_DNA"/>
</dbReference>
<evidence type="ECO:0000313" key="2">
    <source>
        <dbReference type="Proteomes" id="UP000435357"/>
    </source>
</evidence>